<name>A0A0C9Z767_9AGAM</name>
<keyword evidence="2" id="KW-1185">Reference proteome</keyword>
<dbReference type="Proteomes" id="UP000054018">
    <property type="component" value="Unassembled WGS sequence"/>
</dbReference>
<evidence type="ECO:0000313" key="2">
    <source>
        <dbReference type="Proteomes" id="UP000054018"/>
    </source>
</evidence>
<dbReference type="HOGENOM" id="CLU_2321262_0_0_1"/>
<proteinExistence type="predicted"/>
<dbReference type="OrthoDB" id="102511at2759"/>
<evidence type="ECO:0000313" key="1">
    <source>
        <dbReference type="EMBL" id="KIK15733.1"/>
    </source>
</evidence>
<sequence length="99" mass="11188">MTNSSESREDFSTEPGIRSSLLTLAATISGDPSRKKRKGEVVATIHDDQVSSFPFLRLRGLLLRALRLSPNYYSDHDEKKLTVSIWISRRGRVPPCRSQ</sequence>
<dbReference type="AlphaFoldDB" id="A0A0C9Z767"/>
<reference evidence="2" key="2">
    <citation type="submission" date="2015-01" db="EMBL/GenBank/DDBJ databases">
        <title>Evolutionary Origins and Diversification of the Mycorrhizal Mutualists.</title>
        <authorList>
            <consortium name="DOE Joint Genome Institute"/>
            <consortium name="Mycorrhizal Genomics Consortium"/>
            <person name="Kohler A."/>
            <person name="Kuo A."/>
            <person name="Nagy L.G."/>
            <person name="Floudas D."/>
            <person name="Copeland A."/>
            <person name="Barry K.W."/>
            <person name="Cichocki N."/>
            <person name="Veneault-Fourrey C."/>
            <person name="LaButti K."/>
            <person name="Lindquist E.A."/>
            <person name="Lipzen A."/>
            <person name="Lundell T."/>
            <person name="Morin E."/>
            <person name="Murat C."/>
            <person name="Riley R."/>
            <person name="Ohm R."/>
            <person name="Sun H."/>
            <person name="Tunlid A."/>
            <person name="Henrissat B."/>
            <person name="Grigoriev I.V."/>
            <person name="Hibbett D.S."/>
            <person name="Martin F."/>
        </authorList>
    </citation>
    <scope>NUCLEOTIDE SEQUENCE [LARGE SCALE GENOMIC DNA]</scope>
    <source>
        <strain evidence="2">441</strain>
    </source>
</reference>
<reference evidence="1 2" key="1">
    <citation type="submission" date="2014-04" db="EMBL/GenBank/DDBJ databases">
        <authorList>
            <consortium name="DOE Joint Genome Institute"/>
            <person name="Kuo A."/>
            <person name="Kohler A."/>
            <person name="Costa M.D."/>
            <person name="Nagy L.G."/>
            <person name="Floudas D."/>
            <person name="Copeland A."/>
            <person name="Barry K.W."/>
            <person name="Cichocki N."/>
            <person name="Veneault-Fourrey C."/>
            <person name="LaButti K."/>
            <person name="Lindquist E.A."/>
            <person name="Lipzen A."/>
            <person name="Lundell T."/>
            <person name="Morin E."/>
            <person name="Murat C."/>
            <person name="Sun H."/>
            <person name="Tunlid A."/>
            <person name="Henrissat B."/>
            <person name="Grigoriev I.V."/>
            <person name="Hibbett D.S."/>
            <person name="Martin F."/>
            <person name="Nordberg H.P."/>
            <person name="Cantor M.N."/>
            <person name="Hua S.X."/>
        </authorList>
    </citation>
    <scope>NUCLEOTIDE SEQUENCE [LARGE SCALE GENOMIC DNA]</scope>
    <source>
        <strain evidence="1 2">441</strain>
    </source>
</reference>
<gene>
    <name evidence="1" type="ORF">PISMIDRAFT_687008</name>
</gene>
<organism evidence="1 2">
    <name type="scientific">Pisolithus microcarpus 441</name>
    <dbReference type="NCBI Taxonomy" id="765257"/>
    <lineage>
        <taxon>Eukaryota</taxon>
        <taxon>Fungi</taxon>
        <taxon>Dikarya</taxon>
        <taxon>Basidiomycota</taxon>
        <taxon>Agaricomycotina</taxon>
        <taxon>Agaricomycetes</taxon>
        <taxon>Agaricomycetidae</taxon>
        <taxon>Boletales</taxon>
        <taxon>Sclerodermatineae</taxon>
        <taxon>Pisolithaceae</taxon>
        <taxon>Pisolithus</taxon>
    </lineage>
</organism>
<accession>A0A0C9Z767</accession>
<dbReference type="EMBL" id="KN833879">
    <property type="protein sequence ID" value="KIK15733.1"/>
    <property type="molecule type" value="Genomic_DNA"/>
</dbReference>
<protein>
    <submittedName>
        <fullName evidence="1">Uncharacterized protein</fullName>
    </submittedName>
</protein>